<dbReference type="EMBL" id="JAACJL010000015">
    <property type="protein sequence ID" value="KAF4621241.1"/>
    <property type="molecule type" value="Genomic_DNA"/>
</dbReference>
<evidence type="ECO:0000256" key="1">
    <source>
        <dbReference type="SAM" id="MobiDB-lite"/>
    </source>
</evidence>
<feature type="domain" description="Smr" evidence="3">
    <location>
        <begin position="123"/>
        <end position="199"/>
    </location>
</feature>
<dbReference type="PANTHER" id="PTHR47417">
    <property type="entry name" value="SMR DOMAIN-CONTAINING PROTEIN YPL199C"/>
    <property type="match status" value="1"/>
</dbReference>
<dbReference type="SMART" id="SM00463">
    <property type="entry name" value="SMR"/>
    <property type="match status" value="1"/>
</dbReference>
<sequence>MLARFLKFLVGLLCGSPQGSQDTPQRPDVHIPHPHPGRKQEEGPGGQDNEYHVSLRAQANEHGDEMARCFQRSHEAYAKGDGALAKELSNQGKEHQRKMEQLNKQASDYIFRENNKDCQPGEIDLHGLYVKEAIARADAAIIQAKAERQHQVKFIVGKGLHSQGGVAKIKPAIEELMRKHQLSAQLDPTNAGVLIVMIDSHQGGIGPDEISRRLTNQQEGCTVM</sequence>
<dbReference type="PROSITE" id="PS50828">
    <property type="entry name" value="SMR"/>
    <property type="match status" value="1"/>
</dbReference>
<dbReference type="AlphaFoldDB" id="A0A8H4R1T6"/>
<evidence type="ECO:0000313" key="4">
    <source>
        <dbReference type="EMBL" id="KAF4621241.1"/>
    </source>
</evidence>
<organism evidence="4 5">
    <name type="scientific">Agrocybe pediades</name>
    <dbReference type="NCBI Taxonomy" id="84607"/>
    <lineage>
        <taxon>Eukaryota</taxon>
        <taxon>Fungi</taxon>
        <taxon>Dikarya</taxon>
        <taxon>Basidiomycota</taxon>
        <taxon>Agaricomycotina</taxon>
        <taxon>Agaricomycetes</taxon>
        <taxon>Agaricomycetidae</taxon>
        <taxon>Agaricales</taxon>
        <taxon>Agaricineae</taxon>
        <taxon>Strophariaceae</taxon>
        <taxon>Agrocybe</taxon>
    </lineage>
</organism>
<feature type="signal peptide" evidence="2">
    <location>
        <begin position="1"/>
        <end position="21"/>
    </location>
</feature>
<evidence type="ECO:0000313" key="5">
    <source>
        <dbReference type="Proteomes" id="UP000521872"/>
    </source>
</evidence>
<dbReference type="SMART" id="SM01162">
    <property type="entry name" value="DUF1771"/>
    <property type="match status" value="1"/>
</dbReference>
<protein>
    <recommendedName>
        <fullName evidence="3">Smr domain-containing protein</fullName>
    </recommendedName>
</protein>
<dbReference type="InterPro" id="IPR053020">
    <property type="entry name" value="Smr_domain_protein"/>
</dbReference>
<comment type="caution">
    <text evidence="4">The sequence shown here is derived from an EMBL/GenBank/DDBJ whole genome shotgun (WGS) entry which is preliminary data.</text>
</comment>
<proteinExistence type="predicted"/>
<dbReference type="Pfam" id="PF01713">
    <property type="entry name" value="Smr"/>
    <property type="match status" value="1"/>
</dbReference>
<evidence type="ECO:0000256" key="2">
    <source>
        <dbReference type="SAM" id="SignalP"/>
    </source>
</evidence>
<reference evidence="4 5" key="1">
    <citation type="submission" date="2019-12" db="EMBL/GenBank/DDBJ databases">
        <authorList>
            <person name="Floudas D."/>
            <person name="Bentzer J."/>
            <person name="Ahren D."/>
            <person name="Johansson T."/>
            <person name="Persson P."/>
            <person name="Tunlid A."/>
        </authorList>
    </citation>
    <scope>NUCLEOTIDE SEQUENCE [LARGE SCALE GENOMIC DNA]</scope>
    <source>
        <strain evidence="4 5">CBS 102.39</strain>
    </source>
</reference>
<dbReference type="SUPFAM" id="SSF160443">
    <property type="entry name" value="SMR domain-like"/>
    <property type="match status" value="1"/>
</dbReference>
<dbReference type="Pfam" id="PF08590">
    <property type="entry name" value="DUF1771"/>
    <property type="match status" value="1"/>
</dbReference>
<dbReference type="InterPro" id="IPR002625">
    <property type="entry name" value="Smr_dom"/>
</dbReference>
<dbReference type="PANTHER" id="PTHR47417:SF1">
    <property type="entry name" value="SMR DOMAIN-CONTAINING PROTEIN YPL199C"/>
    <property type="match status" value="1"/>
</dbReference>
<dbReference type="InterPro" id="IPR036063">
    <property type="entry name" value="Smr_dom_sf"/>
</dbReference>
<name>A0A8H4R1T6_9AGAR</name>
<evidence type="ECO:0000259" key="3">
    <source>
        <dbReference type="PROSITE" id="PS50828"/>
    </source>
</evidence>
<feature type="region of interest" description="Disordered" evidence="1">
    <location>
        <begin position="17"/>
        <end position="50"/>
    </location>
</feature>
<keyword evidence="5" id="KW-1185">Reference proteome</keyword>
<dbReference type="InterPro" id="IPR013899">
    <property type="entry name" value="DUF1771"/>
</dbReference>
<keyword evidence="2" id="KW-0732">Signal</keyword>
<dbReference type="Gene3D" id="3.30.1370.110">
    <property type="match status" value="1"/>
</dbReference>
<accession>A0A8H4R1T6</accession>
<feature type="chain" id="PRO_5034818654" description="Smr domain-containing protein" evidence="2">
    <location>
        <begin position="22"/>
        <end position="224"/>
    </location>
</feature>
<dbReference type="Proteomes" id="UP000521872">
    <property type="component" value="Unassembled WGS sequence"/>
</dbReference>
<gene>
    <name evidence="4" type="ORF">D9613_000651</name>
</gene>